<feature type="transmembrane region" description="Helical" evidence="1">
    <location>
        <begin position="38"/>
        <end position="62"/>
    </location>
</feature>
<reference evidence="2 3" key="2">
    <citation type="journal article" date="2010" name="J Osaka Dent Univ">
        <title>Isolation and identification of Rothia mucilaginosa from persistent apical periodontitis lesions.</title>
        <authorList>
            <person name="Yamane K."/>
            <person name="Yoshida M."/>
            <person name="Fujihira T."/>
            <person name="Baba T."/>
            <person name="Tsuji N."/>
            <person name="Hayashi H."/>
            <person name="Sugimori C."/>
            <person name="Yamanaka T."/>
            <person name="Mashimo C."/>
            <person name="Nambu T."/>
            <person name="Kawai H."/>
            <person name="Fukushima H."/>
        </authorList>
    </citation>
    <scope>NUCLEOTIDE SEQUENCE [LARGE SCALE GENOMIC DNA]</scope>
    <source>
        <strain evidence="2 3">DY-18</strain>
    </source>
</reference>
<feature type="transmembrane region" description="Helical" evidence="1">
    <location>
        <begin position="91"/>
        <end position="109"/>
    </location>
</feature>
<evidence type="ECO:0000256" key="1">
    <source>
        <dbReference type="SAM" id="Phobius"/>
    </source>
</evidence>
<organism evidence="2 3">
    <name type="scientific">Rothia mucilaginosa (strain DY-18)</name>
    <name type="common">Stomatococcus mucilaginosus</name>
    <dbReference type="NCBI Taxonomy" id="680646"/>
    <lineage>
        <taxon>Bacteria</taxon>
        <taxon>Bacillati</taxon>
        <taxon>Actinomycetota</taxon>
        <taxon>Actinomycetes</taxon>
        <taxon>Micrococcales</taxon>
        <taxon>Micrococcaceae</taxon>
        <taxon>Rothia</taxon>
    </lineage>
</organism>
<keyword evidence="1" id="KW-1133">Transmembrane helix</keyword>
<name>D2NU29_ROTMD</name>
<keyword evidence="1" id="KW-0812">Transmembrane</keyword>
<dbReference type="STRING" id="680646.RMDY18_13230"/>
<dbReference type="EMBL" id="AP011540">
    <property type="protein sequence ID" value="BAI65155.1"/>
    <property type="molecule type" value="Genomic_DNA"/>
</dbReference>
<accession>D2NU29</accession>
<dbReference type="HOGENOM" id="CLU_444024_0_0_11"/>
<evidence type="ECO:0000313" key="3">
    <source>
        <dbReference type="Proteomes" id="UP000001883"/>
    </source>
</evidence>
<evidence type="ECO:0000313" key="2">
    <source>
        <dbReference type="EMBL" id="BAI65155.1"/>
    </source>
</evidence>
<reference evidence="3" key="1">
    <citation type="submission" date="2009-07" db="EMBL/GenBank/DDBJ databases">
        <title>Complete genome sequence of Rothia mucilaginosa DJ.</title>
        <authorList>
            <person name="Yamane K."/>
            <person name="Nambu T."/>
            <person name="Mashimo C."/>
            <person name="Sugimori C."/>
            <person name="Yamanaka T."/>
            <person name="Leung K."/>
            <person name="Fukushima H."/>
        </authorList>
    </citation>
    <scope>NUCLEOTIDE SEQUENCE [LARGE SCALE GENOMIC DNA]</scope>
    <source>
        <strain evidence="3">DY-18</strain>
    </source>
</reference>
<keyword evidence="3" id="KW-1185">Reference proteome</keyword>
<dbReference type="KEGG" id="rmu:RMDY18_13230"/>
<keyword evidence="1" id="KW-0472">Membrane</keyword>
<reference evidence="2 3" key="3">
    <citation type="journal article" date="2010" name="Sequencing">
        <title>Complete Genome Sequence of Rothia mucilaginosa DY-18: A Clinical Isolate with Dense Meshwork-Like Structures from a Persistent Apical Periodontitis Lesion.</title>
        <authorList>
            <person name="Yamane K."/>
            <person name="Nambu T."/>
            <person name="Yamanaka T."/>
            <person name="Mashimo C."/>
            <person name="Sugimori C."/>
            <person name="Leung K.-P."/>
            <person name="Fukushima H."/>
        </authorList>
    </citation>
    <scope>NUCLEOTIDE SEQUENCE [LARGE SCALE GENOMIC DNA]</scope>
    <source>
        <strain evidence="2 3">DY-18</strain>
    </source>
</reference>
<dbReference type="AlphaFoldDB" id="D2NU29"/>
<dbReference type="Proteomes" id="UP000001883">
    <property type="component" value="Chromosome"/>
</dbReference>
<gene>
    <name evidence="2" type="ordered locus">RMDY18_13230</name>
</gene>
<protein>
    <submittedName>
        <fullName evidence="2">Geranylgeranyl pyrophosphate synthase</fullName>
    </submittedName>
</protein>
<sequence>MLHSVLPSTVQFPSEQFPLAQLPLATSIVAADPTGLEWLLLIAAPVVFCIVYLACIMAIAAFGPLVMRNSKSGGTTYLLDRPSRVAFRTRTVALFAVVGAFVELLWLGYTGRVGSMAVIPILLFTWSWKYTFFFLPLQLLRAWYVHASRGKYDALSAEGAQRREKLNRKSAYEVSKMMQRNPQQFAMSKELHTLARAQKIAGMRPFQNLDEAGKKRRTNYTVELAVALMQARAMNPGKLPSEAFGESILGMGVGIASDRAVEQTWLTLCTERVNAPDAPNYPDSLGPVAARFSLFTTMSLLHPVMGRPYSPFTAPDARRFVPRDFSADTVLLKTEELGKKALAQSAIFRQIHERLLPLHRQQPQLVDGRALAYCGALLVTVAKAEAESQRLTSQILAAAASERGILSFGVFSQISEDYQCVQRLLNLMVKATADIERFLNAVEALVQMHSGPVQPSGIAYEKVQMEYIAALLDVIVFSSHAPLAGSIQASYALLKADYEAFTFNTTDELSRSYWLQYAKNAVNACDTGLAQGYEGFFGADDAVKTADAARTAWESYAEDVVKEVCTYSIMQLYWDALVQQALIQRDLPREFSDASSAVPELMNKNAAASFPTYYINLIWN</sequence>
<proteinExistence type="predicted"/>